<protein>
    <submittedName>
        <fullName evidence="1">Uncharacterized protein</fullName>
    </submittedName>
</protein>
<organism evidence="1 2">
    <name type="scientific">Methylophilus glucosoxydans</name>
    <dbReference type="NCBI Taxonomy" id="752553"/>
    <lineage>
        <taxon>Bacteria</taxon>
        <taxon>Pseudomonadati</taxon>
        <taxon>Pseudomonadota</taxon>
        <taxon>Betaproteobacteria</taxon>
        <taxon>Nitrosomonadales</taxon>
        <taxon>Methylophilaceae</taxon>
        <taxon>Methylophilus</taxon>
    </lineage>
</organism>
<dbReference type="Proteomes" id="UP001597106">
    <property type="component" value="Unassembled WGS sequence"/>
</dbReference>
<accession>A0ABW3GJ21</accession>
<dbReference type="EMBL" id="JBHTJW010000003">
    <property type="protein sequence ID" value="MFD0930571.1"/>
    <property type="molecule type" value="Genomic_DNA"/>
</dbReference>
<evidence type="ECO:0000313" key="2">
    <source>
        <dbReference type="Proteomes" id="UP001597106"/>
    </source>
</evidence>
<keyword evidence="2" id="KW-1185">Reference proteome</keyword>
<dbReference type="RefSeq" id="WP_379077205.1">
    <property type="nucleotide sequence ID" value="NZ_JBHTJW010000003.1"/>
</dbReference>
<gene>
    <name evidence="1" type="ORF">ACFQ1T_12365</name>
</gene>
<proteinExistence type="predicted"/>
<sequence>MSLASATMLNIMLQSCEAVLTLTEDVAPEGFFSSQLTQAETLRHLRIIAENVDRLPMENKTAMSEIDWAGWNVLLSQVRSSGGFERDAIWFAIRAMVPATLMWLRVFRQQQPALFSMTIRE</sequence>
<evidence type="ECO:0000313" key="1">
    <source>
        <dbReference type="EMBL" id="MFD0930571.1"/>
    </source>
</evidence>
<name>A0ABW3GJ21_9PROT</name>
<comment type="caution">
    <text evidence="1">The sequence shown here is derived from an EMBL/GenBank/DDBJ whole genome shotgun (WGS) entry which is preliminary data.</text>
</comment>
<reference evidence="2" key="1">
    <citation type="journal article" date="2019" name="Int. J. Syst. Evol. Microbiol.">
        <title>The Global Catalogue of Microorganisms (GCM) 10K type strain sequencing project: providing services to taxonomists for standard genome sequencing and annotation.</title>
        <authorList>
            <consortium name="The Broad Institute Genomics Platform"/>
            <consortium name="The Broad Institute Genome Sequencing Center for Infectious Disease"/>
            <person name="Wu L."/>
            <person name="Ma J."/>
        </authorList>
    </citation>
    <scope>NUCLEOTIDE SEQUENCE [LARGE SCALE GENOMIC DNA]</scope>
    <source>
        <strain evidence="2">CCUG 59685</strain>
    </source>
</reference>